<evidence type="ECO:0000256" key="1">
    <source>
        <dbReference type="ARBA" id="ARBA00010233"/>
    </source>
</evidence>
<name>A0A327NKE7_9BACT</name>
<dbReference type="Gene3D" id="3.50.30.60">
    <property type="entry name" value="LD-carboxypeptidase A C-terminal domain-like"/>
    <property type="match status" value="1"/>
</dbReference>
<dbReference type="Proteomes" id="UP000249016">
    <property type="component" value="Unassembled WGS sequence"/>
</dbReference>
<evidence type="ECO:0000313" key="10">
    <source>
        <dbReference type="Proteomes" id="UP000249016"/>
    </source>
</evidence>
<dbReference type="GO" id="GO:0008236">
    <property type="term" value="F:serine-type peptidase activity"/>
    <property type="evidence" value="ECO:0007669"/>
    <property type="project" value="UniProtKB-KW"/>
</dbReference>
<dbReference type="Gene3D" id="3.40.50.10740">
    <property type="entry name" value="Class I glutamine amidotransferase-like"/>
    <property type="match status" value="1"/>
</dbReference>
<dbReference type="OrthoDB" id="9807329at2"/>
<dbReference type="GO" id="GO:0006508">
    <property type="term" value="P:proteolysis"/>
    <property type="evidence" value="ECO:0007669"/>
    <property type="project" value="UniProtKB-KW"/>
</dbReference>
<dbReference type="PANTHER" id="PTHR30237">
    <property type="entry name" value="MURAMOYLTETRAPEPTIDE CARBOXYPEPTIDASE"/>
    <property type="match status" value="1"/>
</dbReference>
<feature type="domain" description="LD-carboxypeptidase C-terminal" evidence="8">
    <location>
        <begin position="173"/>
        <end position="290"/>
    </location>
</feature>
<comment type="caution">
    <text evidence="9">The sequence shown here is derived from an EMBL/GenBank/DDBJ whole genome shotgun (WGS) entry which is preliminary data.</text>
</comment>
<evidence type="ECO:0000259" key="8">
    <source>
        <dbReference type="Pfam" id="PF17676"/>
    </source>
</evidence>
<gene>
    <name evidence="9" type="ORF">HMF3257_18465</name>
</gene>
<keyword evidence="4" id="KW-0378">Hydrolase</keyword>
<organism evidence="9 10">
    <name type="scientific">Spirosoma telluris</name>
    <dbReference type="NCBI Taxonomy" id="2183553"/>
    <lineage>
        <taxon>Bacteria</taxon>
        <taxon>Pseudomonadati</taxon>
        <taxon>Bacteroidota</taxon>
        <taxon>Cytophagia</taxon>
        <taxon>Cytophagales</taxon>
        <taxon>Cytophagaceae</taxon>
        <taxon>Spirosoma</taxon>
    </lineage>
</organism>
<protein>
    <submittedName>
        <fullName evidence="9">LD-carboxypeptidase</fullName>
    </submittedName>
</protein>
<keyword evidence="2 9" id="KW-0121">Carboxypeptidase</keyword>
<feature type="active site" description="Charge relay system" evidence="6">
    <location>
        <position position="275"/>
    </location>
</feature>
<evidence type="ECO:0000256" key="4">
    <source>
        <dbReference type="ARBA" id="ARBA00022801"/>
    </source>
</evidence>
<dbReference type="PIRSF" id="PIRSF028757">
    <property type="entry name" value="LD-carboxypeptidase"/>
    <property type="match status" value="1"/>
</dbReference>
<evidence type="ECO:0000313" key="9">
    <source>
        <dbReference type="EMBL" id="RAI75642.1"/>
    </source>
</evidence>
<dbReference type="SUPFAM" id="SSF141986">
    <property type="entry name" value="LD-carboxypeptidase A C-terminal domain-like"/>
    <property type="match status" value="1"/>
</dbReference>
<dbReference type="EMBL" id="QLII01000001">
    <property type="protein sequence ID" value="RAI75642.1"/>
    <property type="molecule type" value="Genomic_DNA"/>
</dbReference>
<feature type="active site" description="Nucleophile" evidence="6">
    <location>
        <position position="110"/>
    </location>
</feature>
<dbReference type="InterPro" id="IPR029062">
    <property type="entry name" value="Class_I_gatase-like"/>
</dbReference>
<dbReference type="InterPro" id="IPR027461">
    <property type="entry name" value="Carboxypeptidase_A_C_sf"/>
</dbReference>
<evidence type="ECO:0000256" key="6">
    <source>
        <dbReference type="PIRSR" id="PIRSR028757-1"/>
    </source>
</evidence>
<dbReference type="GO" id="GO:0004180">
    <property type="term" value="F:carboxypeptidase activity"/>
    <property type="evidence" value="ECO:0007669"/>
    <property type="project" value="UniProtKB-KW"/>
</dbReference>
<evidence type="ECO:0000256" key="2">
    <source>
        <dbReference type="ARBA" id="ARBA00022645"/>
    </source>
</evidence>
<dbReference type="InterPro" id="IPR027478">
    <property type="entry name" value="LdcA_N"/>
</dbReference>
<evidence type="ECO:0000259" key="7">
    <source>
        <dbReference type="Pfam" id="PF02016"/>
    </source>
</evidence>
<keyword evidence="3" id="KW-0645">Protease</keyword>
<evidence type="ECO:0000256" key="3">
    <source>
        <dbReference type="ARBA" id="ARBA00022670"/>
    </source>
</evidence>
<dbReference type="InterPro" id="IPR003507">
    <property type="entry name" value="S66_fam"/>
</dbReference>
<dbReference type="AlphaFoldDB" id="A0A327NKE7"/>
<dbReference type="SUPFAM" id="SSF52317">
    <property type="entry name" value="Class I glutamine amidotransferase-like"/>
    <property type="match status" value="1"/>
</dbReference>
<comment type="similarity">
    <text evidence="1">Belongs to the peptidase S66 family.</text>
</comment>
<keyword evidence="10" id="KW-1185">Reference proteome</keyword>
<dbReference type="Pfam" id="PF02016">
    <property type="entry name" value="Peptidase_S66"/>
    <property type="match status" value="1"/>
</dbReference>
<dbReference type="PANTHER" id="PTHR30237:SF2">
    <property type="entry name" value="MUREIN TETRAPEPTIDE CARBOXYPEPTIDASE"/>
    <property type="match status" value="1"/>
</dbReference>
<dbReference type="RefSeq" id="WP_111344281.1">
    <property type="nucleotide sequence ID" value="NZ_QLII01000001.1"/>
</dbReference>
<dbReference type="InterPro" id="IPR040449">
    <property type="entry name" value="Peptidase_S66_N"/>
</dbReference>
<dbReference type="CDD" id="cd07025">
    <property type="entry name" value="Peptidase_S66"/>
    <property type="match status" value="1"/>
</dbReference>
<keyword evidence="5" id="KW-0720">Serine protease</keyword>
<evidence type="ECO:0000256" key="5">
    <source>
        <dbReference type="ARBA" id="ARBA00022825"/>
    </source>
</evidence>
<reference evidence="9 10" key="1">
    <citation type="submission" date="2018-06" db="EMBL/GenBank/DDBJ databases">
        <title>Spirosoma sp. HMF3257 Genome sequencing and assembly.</title>
        <authorList>
            <person name="Kang H."/>
            <person name="Cha I."/>
            <person name="Kim H."/>
            <person name="Kang J."/>
            <person name="Joh K."/>
        </authorList>
    </citation>
    <scope>NUCLEOTIDE SEQUENCE [LARGE SCALE GENOMIC DNA]</scope>
    <source>
        <strain evidence="9 10">HMF3257</strain>
    </source>
</reference>
<feature type="active site" description="Charge relay system" evidence="6">
    <location>
        <position position="204"/>
    </location>
</feature>
<accession>A0A327NKE7</accession>
<dbReference type="Pfam" id="PF17676">
    <property type="entry name" value="Peptidase_S66C"/>
    <property type="match status" value="1"/>
</dbReference>
<feature type="domain" description="LD-carboxypeptidase N-terminal" evidence="7">
    <location>
        <begin position="13"/>
        <end position="129"/>
    </location>
</feature>
<dbReference type="InterPro" id="IPR040921">
    <property type="entry name" value="Peptidase_S66C"/>
</dbReference>
<proteinExistence type="inferred from homology"/>
<sequence>MNAPPFLRPGDTVGVVAPASWFPYAELAEGLRILRDDWHLNVIEGESLHAIDGPFAGSDDLRRADLQRLFDDPTVRAVFAARGGYGCYRIADDLDLSGLQANPKWLVGFSDVTVLLSLLQNYGLVSLHGLMPRQFGDPARAASQESVRQWLFGEFPANYVVPAHPLNRLGHAKGTLVGGNLTMLVNSIGTPTDLDFEGKILFIEDVDETFFSLDRMMTQLRRSGRLAKLAGLVVGQFTDMRSNQSLPFGKDAFEIIADTISAYSYPVLFDFPAGHIEFNLALPIGKSVELVVETGNARIDFLSTGLTG</sequence>